<dbReference type="AlphaFoldDB" id="A0A672TGD9"/>
<evidence type="ECO:0000313" key="3">
    <source>
        <dbReference type="Proteomes" id="UP000472266"/>
    </source>
</evidence>
<protein>
    <submittedName>
        <fullName evidence="2">Uncharacterized protein</fullName>
    </submittedName>
</protein>
<reference evidence="2 3" key="1">
    <citation type="submission" date="2019-11" db="EMBL/GenBank/DDBJ databases">
        <title>Strigops habroptila (kakapo) genome, bStrHab1, primary haplotype, v2.</title>
        <authorList>
            <person name="Jarvis E.D."/>
            <person name="Howard J."/>
            <person name="Rhie A."/>
            <person name="Phillippy A."/>
            <person name="Korlach J."/>
            <person name="Digby A."/>
            <person name="Iorns D."/>
            <person name="Eason D."/>
            <person name="Robertson B."/>
            <person name="Raemaekers T."/>
            <person name="Howe K."/>
            <person name="Lewin H."/>
            <person name="Damas J."/>
            <person name="Hastie A."/>
            <person name="Tracey A."/>
            <person name="Chow W."/>
            <person name="Fedrigo O."/>
        </authorList>
    </citation>
    <scope>NUCLEOTIDE SEQUENCE [LARGE SCALE GENOMIC DNA]</scope>
</reference>
<evidence type="ECO:0000256" key="1">
    <source>
        <dbReference type="SAM" id="MobiDB-lite"/>
    </source>
</evidence>
<dbReference type="GeneTree" id="ENSGT01030000235333"/>
<accession>A0A672TGD9</accession>
<keyword evidence="3" id="KW-1185">Reference proteome</keyword>
<feature type="region of interest" description="Disordered" evidence="1">
    <location>
        <begin position="31"/>
        <end position="84"/>
    </location>
</feature>
<proteinExistence type="predicted"/>
<name>A0A672TGD9_STRHB</name>
<evidence type="ECO:0000313" key="2">
    <source>
        <dbReference type="Ensembl" id="ENSSHBP00005001047.1"/>
    </source>
</evidence>
<reference evidence="2" key="3">
    <citation type="submission" date="2025-09" db="UniProtKB">
        <authorList>
            <consortium name="Ensembl"/>
        </authorList>
    </citation>
    <scope>IDENTIFICATION</scope>
</reference>
<organism evidence="2 3">
    <name type="scientific">Strigops habroptila</name>
    <name type="common">Kakapo</name>
    <dbReference type="NCBI Taxonomy" id="2489341"/>
    <lineage>
        <taxon>Eukaryota</taxon>
        <taxon>Metazoa</taxon>
        <taxon>Chordata</taxon>
        <taxon>Craniata</taxon>
        <taxon>Vertebrata</taxon>
        <taxon>Euteleostomi</taxon>
        <taxon>Archelosauria</taxon>
        <taxon>Archosauria</taxon>
        <taxon>Dinosauria</taxon>
        <taxon>Saurischia</taxon>
        <taxon>Theropoda</taxon>
        <taxon>Coelurosauria</taxon>
        <taxon>Aves</taxon>
        <taxon>Neognathae</taxon>
        <taxon>Neoaves</taxon>
        <taxon>Telluraves</taxon>
        <taxon>Australaves</taxon>
        <taxon>Psittaciformes</taxon>
        <taxon>Psittacidae</taxon>
        <taxon>Strigops</taxon>
    </lineage>
</organism>
<dbReference type="Ensembl" id="ENSSHBT00005001278.1">
    <property type="protein sequence ID" value="ENSSHBP00005001047.1"/>
    <property type="gene ID" value="ENSSHBG00005000968.1"/>
</dbReference>
<reference evidence="2" key="2">
    <citation type="submission" date="2025-08" db="UniProtKB">
        <authorList>
            <consortium name="Ensembl"/>
        </authorList>
    </citation>
    <scope>IDENTIFICATION</scope>
</reference>
<dbReference type="InParanoid" id="A0A672TGD9"/>
<sequence length="102" mass="10775">MPHFTVVPVEDKHRTEYDSVEGLSWVDYREPAAAPAPGDSYDTVSSGGERARPERGAVVPAALGEGAPRRSRRPGQTKAGAPVAALGGGDCQRCWQPLFVSG</sequence>
<dbReference type="Proteomes" id="UP000472266">
    <property type="component" value="Chromosome 13"/>
</dbReference>